<dbReference type="GO" id="GO:0003700">
    <property type="term" value="F:DNA-binding transcription factor activity"/>
    <property type="evidence" value="ECO:0007669"/>
    <property type="project" value="InterPro"/>
</dbReference>
<dbReference type="InterPro" id="IPR013324">
    <property type="entry name" value="RNA_pol_sigma_r3/r4-like"/>
</dbReference>
<dbReference type="eggNOG" id="COG1191">
    <property type="taxonomic scope" value="Bacteria"/>
</dbReference>
<dbReference type="HOGENOM" id="CLU_949166_0_0_7"/>
<keyword evidence="2" id="KW-1185">Reference proteome</keyword>
<organism evidence="1 2">
    <name type="scientific">Trichlorobacter lovleyi (strain ATCC BAA-1151 / DSM 17278 / SZ)</name>
    <name type="common">Geobacter lovleyi</name>
    <dbReference type="NCBI Taxonomy" id="398767"/>
    <lineage>
        <taxon>Bacteria</taxon>
        <taxon>Pseudomonadati</taxon>
        <taxon>Thermodesulfobacteriota</taxon>
        <taxon>Desulfuromonadia</taxon>
        <taxon>Geobacterales</taxon>
        <taxon>Geobacteraceae</taxon>
        <taxon>Trichlorobacter</taxon>
    </lineage>
</organism>
<dbReference type="KEGG" id="glo:Glov_2342"/>
<dbReference type="InterPro" id="IPR036388">
    <property type="entry name" value="WH-like_DNA-bd_sf"/>
</dbReference>
<sequence length="295" mass="33387">MFKLLRQKRISTAPPAGGYDAPTCKRLLTEQLDYIAKVCEKAAGQAEAAYSHCIAGEGGHGYLVERAGRLDKDELFVQVLDHLQEDDYRRLREFKGTSSITTYLTAIISRLVVDIVRSRTGRNRAKERAERFGELGRRTYELVVQARHTISETVEILQINYGMIADAGQLQAILGEMQGRNSRYPSDTDHETAWNDSGELVSIQRDTPEQKLADKQQDKKRKEVLKQVLDSMTAEDKLLVRLRFPLDDATDPLDAITVAKMLGLNQQEVERRTRRVLTTCRELLLKQGVSLDALL</sequence>
<evidence type="ECO:0000313" key="1">
    <source>
        <dbReference type="EMBL" id="ACD96058.1"/>
    </source>
</evidence>
<dbReference type="Gene3D" id="1.10.10.10">
    <property type="entry name" value="Winged helix-like DNA-binding domain superfamily/Winged helix DNA-binding domain"/>
    <property type="match status" value="1"/>
</dbReference>
<evidence type="ECO:0000313" key="2">
    <source>
        <dbReference type="Proteomes" id="UP000002420"/>
    </source>
</evidence>
<dbReference type="Proteomes" id="UP000002420">
    <property type="component" value="Chromosome"/>
</dbReference>
<dbReference type="EMBL" id="CP001089">
    <property type="protein sequence ID" value="ACD96058.1"/>
    <property type="molecule type" value="Genomic_DNA"/>
</dbReference>
<dbReference type="GO" id="GO:0006352">
    <property type="term" value="P:DNA-templated transcription initiation"/>
    <property type="evidence" value="ECO:0007669"/>
    <property type="project" value="InterPro"/>
</dbReference>
<dbReference type="AlphaFoldDB" id="B3E571"/>
<name>B3E571_TRIL1</name>
<gene>
    <name evidence="1" type="ordered locus">Glov_2342</name>
</gene>
<accession>B3E571</accession>
<reference evidence="1 2" key="1">
    <citation type="submission" date="2008-05" db="EMBL/GenBank/DDBJ databases">
        <title>Complete sequence of chromosome of Geobacter lovleyi SZ.</title>
        <authorList>
            <consortium name="US DOE Joint Genome Institute"/>
            <person name="Lucas S."/>
            <person name="Copeland A."/>
            <person name="Lapidus A."/>
            <person name="Glavina del Rio T."/>
            <person name="Dalin E."/>
            <person name="Tice H."/>
            <person name="Bruce D."/>
            <person name="Goodwin L."/>
            <person name="Pitluck S."/>
            <person name="Chertkov O."/>
            <person name="Meincke L."/>
            <person name="Brettin T."/>
            <person name="Detter J.C."/>
            <person name="Han C."/>
            <person name="Tapia R."/>
            <person name="Kuske C.R."/>
            <person name="Schmutz J."/>
            <person name="Larimer F."/>
            <person name="Land M."/>
            <person name="Hauser L."/>
            <person name="Kyrpides N."/>
            <person name="Mikhailova N."/>
            <person name="Sung Y."/>
            <person name="Fletcher K.E."/>
            <person name="Ritalahti K.M."/>
            <person name="Loeffler F.E."/>
            <person name="Richardson P."/>
        </authorList>
    </citation>
    <scope>NUCLEOTIDE SEQUENCE [LARGE SCALE GENOMIC DNA]</scope>
    <source>
        <strain evidence="2">ATCC BAA-1151 / DSM 17278 / SZ</strain>
    </source>
</reference>
<protein>
    <submittedName>
        <fullName evidence="1">Uncharacterized protein</fullName>
    </submittedName>
</protein>
<dbReference type="SUPFAM" id="SSF88659">
    <property type="entry name" value="Sigma3 and sigma4 domains of RNA polymerase sigma factors"/>
    <property type="match status" value="1"/>
</dbReference>
<dbReference type="RefSeq" id="WP_012470391.1">
    <property type="nucleotide sequence ID" value="NC_010814.1"/>
</dbReference>
<proteinExistence type="predicted"/>
<dbReference type="STRING" id="398767.Glov_2342"/>
<dbReference type="NCBIfam" id="TIGR02937">
    <property type="entry name" value="sigma70-ECF"/>
    <property type="match status" value="1"/>
</dbReference>
<dbReference type="InterPro" id="IPR014284">
    <property type="entry name" value="RNA_pol_sigma-70_dom"/>
</dbReference>